<proteinExistence type="predicted"/>
<sequence length="396" mass="43853">MSASSENVLTLPFADGSVKPYRLIGTPTPRPTSPPRFNRIAYAAAHVVSDPLKDIHPQSGPAIDWDATMAFRHHLWSLGFRIAEAMDTSQRGMGLNWAGAQELIRRSIAESKTVAGADLACGAGTDHLDPVDAKSLDDVIRAYETQAEFIEKHGGRFILMASRALARIARSPEDYVKVYNQILTNAREKVVLHWLGDMFDPQLKGYWGSDKFEDALDTVINIIEANRHKVEGIKISLLEERYEIALRNRLPEGVLCFTGDDFNYAPLIEGDGDKHSHALLGIFDAVAPQASSALAHLANGDTERFRTIIKPTVPLSRKIFEAPTQYYKAGVVFLAWLNGHQSHFTTPAGMQSARSILHYADIFRLADQANVLDLPELATARMKHLLAVYGLERVSI</sequence>
<dbReference type="InterPro" id="IPR013785">
    <property type="entry name" value="Aldolase_TIM"/>
</dbReference>
<name>A0A5N1JYU5_9HYPH</name>
<keyword evidence="2" id="KW-1185">Reference proteome</keyword>
<evidence type="ECO:0000313" key="1">
    <source>
        <dbReference type="EMBL" id="KAA9369272.1"/>
    </source>
</evidence>
<evidence type="ECO:0000313" key="2">
    <source>
        <dbReference type="Proteomes" id="UP000327108"/>
    </source>
</evidence>
<dbReference type="EMBL" id="VYXQ01000005">
    <property type="protein sequence ID" value="KAA9369272.1"/>
    <property type="molecule type" value="Genomic_DNA"/>
</dbReference>
<dbReference type="Pfam" id="PF06187">
    <property type="entry name" value="DUF993"/>
    <property type="match status" value="1"/>
</dbReference>
<dbReference type="RefSeq" id="WP_095447669.1">
    <property type="nucleotide sequence ID" value="NZ_CP022604.1"/>
</dbReference>
<dbReference type="Gene3D" id="3.20.20.70">
    <property type="entry name" value="Aldolase class I"/>
    <property type="match status" value="1"/>
</dbReference>
<dbReference type="AlphaFoldDB" id="A0A5N1JYU5"/>
<dbReference type="InterPro" id="IPR009334">
    <property type="entry name" value="DUF993"/>
</dbReference>
<dbReference type="SUPFAM" id="SSF51569">
    <property type="entry name" value="Aldolase"/>
    <property type="match status" value="1"/>
</dbReference>
<dbReference type="Proteomes" id="UP000327108">
    <property type="component" value="Unassembled WGS sequence"/>
</dbReference>
<comment type="caution">
    <text evidence="1">The sequence shown here is derived from an EMBL/GenBank/DDBJ whole genome shotgun (WGS) entry which is preliminary data.</text>
</comment>
<organism evidence="1 2">
    <name type="scientific">Ochrobactrum quorumnocens</name>
    <dbReference type="NCBI Taxonomy" id="271865"/>
    <lineage>
        <taxon>Bacteria</taxon>
        <taxon>Pseudomonadati</taxon>
        <taxon>Pseudomonadota</taxon>
        <taxon>Alphaproteobacteria</taxon>
        <taxon>Hyphomicrobiales</taxon>
        <taxon>Brucellaceae</taxon>
        <taxon>Brucella/Ochrobactrum group</taxon>
        <taxon>Ochrobactrum</taxon>
    </lineage>
</organism>
<gene>
    <name evidence="1" type="ORF">F3W84_07325</name>
</gene>
<reference evidence="1 2" key="1">
    <citation type="submission" date="2019-09" db="EMBL/GenBank/DDBJ databases">
        <title>Biological control of the noxious weed angled onion (Allium triquetrum) thwarted by endophytic bacteria in Victoria, Australia.</title>
        <authorList>
            <person name="Tehranchian P."/>
            <person name="Adair R.J."/>
            <person name="Van T.H."/>
            <person name="Morrison P.D."/>
            <person name="Williams H."/>
            <person name="Lawrie A.C."/>
        </authorList>
    </citation>
    <scope>NUCLEOTIDE SEQUENCE [LARGE SCALE GENOMIC DNA]</scope>
    <source>
        <strain evidence="1 2">RPTAtOch1</strain>
    </source>
</reference>
<accession>A0A5N1JYU5</accession>
<protein>
    <submittedName>
        <fullName evidence="1">Dihydrodipicolinate synthase family protein</fullName>
    </submittedName>
</protein>
<dbReference type="OrthoDB" id="9805272at2"/>